<evidence type="ECO:0008006" key="4">
    <source>
        <dbReference type="Google" id="ProtNLM"/>
    </source>
</evidence>
<gene>
    <name evidence="2" type="ORF">HHI_04560</name>
</gene>
<feature type="coiled-coil region" evidence="1">
    <location>
        <begin position="84"/>
        <end position="122"/>
    </location>
</feature>
<organism evidence="2 3">
    <name type="scientific">Hyphomonas hirschiana VP5</name>
    <dbReference type="NCBI Taxonomy" id="1280951"/>
    <lineage>
        <taxon>Bacteria</taxon>
        <taxon>Pseudomonadati</taxon>
        <taxon>Pseudomonadota</taxon>
        <taxon>Alphaproteobacteria</taxon>
        <taxon>Hyphomonadales</taxon>
        <taxon>Hyphomonadaceae</taxon>
        <taxon>Hyphomonas</taxon>
    </lineage>
</organism>
<comment type="caution">
    <text evidence="2">The sequence shown here is derived from an EMBL/GenBank/DDBJ whole genome shotgun (WGS) entry which is preliminary data.</text>
</comment>
<evidence type="ECO:0000313" key="2">
    <source>
        <dbReference type="EMBL" id="KCZ95398.1"/>
    </source>
</evidence>
<evidence type="ECO:0000256" key="1">
    <source>
        <dbReference type="SAM" id="Coils"/>
    </source>
</evidence>
<dbReference type="SUPFAM" id="SSF158791">
    <property type="entry name" value="MgtE N-terminal domain-like"/>
    <property type="match status" value="1"/>
</dbReference>
<keyword evidence="1" id="KW-0175">Coiled coil</keyword>
<dbReference type="RefSeq" id="WP_011645270.1">
    <property type="nucleotide sequence ID" value="NZ_ARYI01000003.1"/>
</dbReference>
<dbReference type="AlphaFoldDB" id="A0A059FY43"/>
<name>A0A059FY43_9PROT</name>
<dbReference type="Proteomes" id="UP000025061">
    <property type="component" value="Unassembled WGS sequence"/>
</dbReference>
<proteinExistence type="predicted"/>
<keyword evidence="3" id="KW-1185">Reference proteome</keyword>
<dbReference type="EMBL" id="ARYI01000003">
    <property type="protein sequence ID" value="KCZ95398.1"/>
    <property type="molecule type" value="Genomic_DNA"/>
</dbReference>
<reference evidence="2 3" key="1">
    <citation type="submission" date="2013-04" db="EMBL/GenBank/DDBJ databases">
        <title>Hyphomonas hirschiana VP5 Genome Sequencing.</title>
        <authorList>
            <person name="Lai Q."/>
            <person name="Shao Z."/>
        </authorList>
    </citation>
    <scope>NUCLEOTIDE SEQUENCE [LARGE SCALE GENOMIC DNA]</scope>
    <source>
        <strain evidence="2 3">VP5</strain>
    </source>
</reference>
<accession>A0A059FY43</accession>
<dbReference type="OrthoDB" id="9791432at2"/>
<evidence type="ECO:0000313" key="3">
    <source>
        <dbReference type="Proteomes" id="UP000025061"/>
    </source>
</evidence>
<dbReference type="PATRIC" id="fig|1280951.3.peg.927"/>
<sequence length="207" mass="22678">MHNRSNVLLTLGVLFTIGGATRFLPDALAFAEQAPATEAKISSAVASTETTPKPEPAVASSSNLTQVCFSSESASLLEEDQWLFESERDEVKKKQLELQDWENQLEQQTAELKLLQETLESRWQQMQASSDEDIAHLASMYSAMKADQAAQIFNQMDAGFAAGFLRLMVSDQAGLILANMEAEKAYLVSIRLATMNDDVRPDGSAAN</sequence>
<protein>
    <recommendedName>
        <fullName evidence="4">Flagellar motility protein MotE, a chaperone for MotC folding</fullName>
    </recommendedName>
</protein>